<accession>A0A8K0C9B9</accession>
<protein>
    <submittedName>
        <fullName evidence="1">Uncharacterized protein</fullName>
    </submittedName>
</protein>
<gene>
    <name evidence="1" type="ORF">ILUMI_26699</name>
</gene>
<keyword evidence="2" id="KW-1185">Reference proteome</keyword>
<reference evidence="1" key="1">
    <citation type="submission" date="2019-08" db="EMBL/GenBank/DDBJ databases">
        <title>The genome of the North American firefly Photinus pyralis.</title>
        <authorList>
            <consortium name="Photinus pyralis genome working group"/>
            <person name="Fallon T.R."/>
            <person name="Sander Lower S.E."/>
            <person name="Weng J.-K."/>
        </authorList>
    </citation>
    <scope>NUCLEOTIDE SEQUENCE</scope>
    <source>
        <strain evidence="1">TRF0915ILg1</strain>
        <tissue evidence="1">Whole body</tissue>
    </source>
</reference>
<evidence type="ECO:0000313" key="2">
    <source>
        <dbReference type="Proteomes" id="UP000801492"/>
    </source>
</evidence>
<sequence length="237" mass="26455">MFGDYSIDAVLNPRSVKVLHNSVINNYVSSAEDIQPINDIDNNKVDILSPGDISLTSVEPETTTKIVQQTLVCPNKQTRVPFFSPNCKTTRDSLFGVIERVCPINPMPEFLSIQECVTDDDCGRRICCPEHALQGGISKSYCRNAAPRFNRMPAVRQFLLPLKSFASYLQCSPPPPPFLDVFPRPCKSPFDCFPNLCCQEHGKRVCRPPQKSLFALIVSTATRGTSSLAKRFIQRIS</sequence>
<comment type="caution">
    <text evidence="1">The sequence shown here is derived from an EMBL/GenBank/DDBJ whole genome shotgun (WGS) entry which is preliminary data.</text>
</comment>
<dbReference type="AlphaFoldDB" id="A0A8K0C9B9"/>
<name>A0A8K0C9B9_IGNLU</name>
<evidence type="ECO:0000313" key="1">
    <source>
        <dbReference type="EMBL" id="KAF2879475.1"/>
    </source>
</evidence>
<dbReference type="Proteomes" id="UP000801492">
    <property type="component" value="Unassembled WGS sequence"/>
</dbReference>
<proteinExistence type="predicted"/>
<dbReference type="OrthoDB" id="8182951at2759"/>
<dbReference type="EMBL" id="VTPC01091159">
    <property type="protein sequence ID" value="KAF2879475.1"/>
    <property type="molecule type" value="Genomic_DNA"/>
</dbReference>
<organism evidence="1 2">
    <name type="scientific">Ignelater luminosus</name>
    <name type="common">Cucubano</name>
    <name type="synonym">Pyrophorus luminosus</name>
    <dbReference type="NCBI Taxonomy" id="2038154"/>
    <lineage>
        <taxon>Eukaryota</taxon>
        <taxon>Metazoa</taxon>
        <taxon>Ecdysozoa</taxon>
        <taxon>Arthropoda</taxon>
        <taxon>Hexapoda</taxon>
        <taxon>Insecta</taxon>
        <taxon>Pterygota</taxon>
        <taxon>Neoptera</taxon>
        <taxon>Endopterygota</taxon>
        <taxon>Coleoptera</taxon>
        <taxon>Polyphaga</taxon>
        <taxon>Elateriformia</taxon>
        <taxon>Elateroidea</taxon>
        <taxon>Elateridae</taxon>
        <taxon>Agrypninae</taxon>
        <taxon>Pyrophorini</taxon>
        <taxon>Ignelater</taxon>
    </lineage>
</organism>